<dbReference type="InterPro" id="IPR036661">
    <property type="entry name" value="Luciferase-like_sf"/>
</dbReference>
<dbReference type="NCBIfam" id="TIGR03560">
    <property type="entry name" value="F420_Rv1855c"/>
    <property type="match status" value="1"/>
</dbReference>
<keyword evidence="1" id="KW-0285">Flavoprotein</keyword>
<proteinExistence type="predicted"/>
<dbReference type="SUPFAM" id="SSF51679">
    <property type="entry name" value="Bacterial luciferase-like"/>
    <property type="match status" value="1"/>
</dbReference>
<accession>A0AAJ2HDG9</accession>
<dbReference type="PANTHER" id="PTHR42847">
    <property type="entry name" value="ALKANESULFONATE MONOOXYGENASE"/>
    <property type="match status" value="1"/>
</dbReference>
<keyword evidence="2" id="KW-0288">FMN</keyword>
<protein>
    <submittedName>
        <fullName evidence="6">LLM class F420-dependent oxidoreductase</fullName>
    </submittedName>
</protein>
<dbReference type="EMBL" id="JAHWXH010000001">
    <property type="protein sequence ID" value="MDS0245492.1"/>
    <property type="molecule type" value="Genomic_DNA"/>
</dbReference>
<comment type="caution">
    <text evidence="6">The sequence shown here is derived from an EMBL/GenBank/DDBJ whole genome shotgun (WGS) entry which is preliminary data.</text>
</comment>
<dbReference type="Pfam" id="PF00296">
    <property type="entry name" value="Bac_luciferase"/>
    <property type="match status" value="1"/>
</dbReference>
<dbReference type="InterPro" id="IPR011251">
    <property type="entry name" value="Luciferase-like_dom"/>
</dbReference>
<evidence type="ECO:0000256" key="4">
    <source>
        <dbReference type="ARBA" id="ARBA00023033"/>
    </source>
</evidence>
<dbReference type="PANTHER" id="PTHR42847:SF4">
    <property type="entry name" value="ALKANESULFONATE MONOOXYGENASE-RELATED"/>
    <property type="match status" value="1"/>
</dbReference>
<sequence length="309" mass="33912">MDYCVFTEPHLGATYDDQLAYARAAEEHGFTGYFRSDHYLTGGGRDGMPGPTDAWITLAGLARETSTIRLGTLVSPVTFRLPGPLAIQVAQVDRMSGGRVELGLGAGWFAREHEAYGIPFPSRRFDLLEEQLEIVTGLWRTPVGESYGFEGEEYRLVDAPALPKPVQDAVPIIVGGGGPRRTPDLVARYASEYNLGFPEDHEIAPRIANLHAACERAGRDPGTVTLSIAMSTIAGPDDATVTRRAARIDRTLEQVRDGVNIVGGPDEIAERIEVYRSFGIERVYFQLLDLQDVDHVHYLGGEVLPHLPR</sequence>
<dbReference type="GO" id="GO:0008726">
    <property type="term" value="F:alkanesulfonate monooxygenase activity"/>
    <property type="evidence" value="ECO:0007669"/>
    <property type="project" value="TreeGrafter"/>
</dbReference>
<evidence type="ECO:0000256" key="3">
    <source>
        <dbReference type="ARBA" id="ARBA00023002"/>
    </source>
</evidence>
<dbReference type="AlphaFoldDB" id="A0AAJ2HDG9"/>
<evidence type="ECO:0000313" key="7">
    <source>
        <dbReference type="Proteomes" id="UP001183582"/>
    </source>
</evidence>
<feature type="domain" description="Luciferase-like" evidence="5">
    <location>
        <begin position="7"/>
        <end position="247"/>
    </location>
</feature>
<organism evidence="6 7">
    <name type="scientific">Microbacterium aurantiacum</name>
    <dbReference type="NCBI Taxonomy" id="162393"/>
    <lineage>
        <taxon>Bacteria</taxon>
        <taxon>Bacillati</taxon>
        <taxon>Actinomycetota</taxon>
        <taxon>Actinomycetes</taxon>
        <taxon>Micrococcales</taxon>
        <taxon>Microbacteriaceae</taxon>
        <taxon>Microbacterium</taxon>
    </lineage>
</organism>
<dbReference type="Proteomes" id="UP001183582">
    <property type="component" value="Unassembled WGS sequence"/>
</dbReference>
<evidence type="ECO:0000256" key="1">
    <source>
        <dbReference type="ARBA" id="ARBA00022630"/>
    </source>
</evidence>
<evidence type="ECO:0000313" key="6">
    <source>
        <dbReference type="EMBL" id="MDS0245492.1"/>
    </source>
</evidence>
<dbReference type="GeneID" id="301458103"/>
<dbReference type="Gene3D" id="3.20.20.30">
    <property type="entry name" value="Luciferase-like domain"/>
    <property type="match status" value="1"/>
</dbReference>
<dbReference type="InterPro" id="IPR050172">
    <property type="entry name" value="SsuD_RutA_monooxygenase"/>
</dbReference>
<evidence type="ECO:0000256" key="2">
    <source>
        <dbReference type="ARBA" id="ARBA00022643"/>
    </source>
</evidence>
<reference evidence="6 7" key="1">
    <citation type="submission" date="2021-06" db="EMBL/GenBank/DDBJ databases">
        <title>Genome-based taxonomic framework of Microbacterium strains isolated from marine environment, the description of four new species and reclassification of four preexisting species.</title>
        <authorList>
            <person name="Lee S.D."/>
            <person name="Kim S.-M."/>
            <person name="Byeon Y.-S."/>
            <person name="Yang H.L."/>
            <person name="Kim I.S."/>
        </authorList>
    </citation>
    <scope>NUCLEOTIDE SEQUENCE [LARGE SCALE GENOMIC DNA]</scope>
    <source>
        <strain evidence="6 7">KACC 20514</strain>
    </source>
</reference>
<keyword evidence="3" id="KW-0560">Oxidoreductase</keyword>
<keyword evidence="4" id="KW-0503">Monooxygenase</keyword>
<evidence type="ECO:0000259" key="5">
    <source>
        <dbReference type="Pfam" id="PF00296"/>
    </source>
</evidence>
<dbReference type="GO" id="GO:0046306">
    <property type="term" value="P:alkanesulfonate catabolic process"/>
    <property type="evidence" value="ECO:0007669"/>
    <property type="project" value="TreeGrafter"/>
</dbReference>
<gene>
    <name evidence="6" type="ORF">KZC50_07685</name>
</gene>
<dbReference type="InterPro" id="IPR019952">
    <property type="entry name" value="F420_OxRdatse_Rv1855c_pred"/>
</dbReference>
<name>A0AAJ2HDG9_9MICO</name>
<dbReference type="RefSeq" id="WP_310891249.1">
    <property type="nucleotide sequence ID" value="NZ_BAAAGR010000001.1"/>
</dbReference>